<proteinExistence type="predicted"/>
<sequence>MPPGDGHTSISGRRVVRDLTDRIAAYSGLTMIVSDNESRPHTSLGWLTSVEYSSAAIEITV</sequence>
<accession>A0A840FCC9</accession>
<dbReference type="EMBL" id="JACIEV010000006">
    <property type="protein sequence ID" value="MBB4154302.1"/>
    <property type="molecule type" value="Genomic_DNA"/>
</dbReference>
<gene>
    <name evidence="1" type="ORF">GGQ80_002215</name>
</gene>
<protein>
    <recommendedName>
        <fullName evidence="3">Transposase</fullName>
    </recommendedName>
</protein>
<evidence type="ECO:0000313" key="2">
    <source>
        <dbReference type="Proteomes" id="UP000529795"/>
    </source>
</evidence>
<reference evidence="1 2" key="1">
    <citation type="submission" date="2020-08" db="EMBL/GenBank/DDBJ databases">
        <title>Genomic Encyclopedia of Type Strains, Phase IV (KMG-IV): sequencing the most valuable type-strain genomes for metagenomic binning, comparative biology and taxonomic classification.</title>
        <authorList>
            <person name="Goeker M."/>
        </authorList>
    </citation>
    <scope>NUCLEOTIDE SEQUENCE [LARGE SCALE GENOMIC DNA]</scope>
    <source>
        <strain evidence="1 2">YC6723</strain>
    </source>
</reference>
<dbReference type="RefSeq" id="WP_221364340.1">
    <property type="nucleotide sequence ID" value="NZ_JACIEV010000006.1"/>
</dbReference>
<organism evidence="1 2">
    <name type="scientific">Sphingomonas jinjuensis</name>
    <dbReference type="NCBI Taxonomy" id="535907"/>
    <lineage>
        <taxon>Bacteria</taxon>
        <taxon>Pseudomonadati</taxon>
        <taxon>Pseudomonadota</taxon>
        <taxon>Alphaproteobacteria</taxon>
        <taxon>Sphingomonadales</taxon>
        <taxon>Sphingomonadaceae</taxon>
        <taxon>Sphingomonas</taxon>
    </lineage>
</organism>
<keyword evidence="2" id="KW-1185">Reference proteome</keyword>
<name>A0A840FCC9_9SPHN</name>
<evidence type="ECO:0000313" key="1">
    <source>
        <dbReference type="EMBL" id="MBB4154302.1"/>
    </source>
</evidence>
<evidence type="ECO:0008006" key="3">
    <source>
        <dbReference type="Google" id="ProtNLM"/>
    </source>
</evidence>
<comment type="caution">
    <text evidence="1">The sequence shown here is derived from an EMBL/GenBank/DDBJ whole genome shotgun (WGS) entry which is preliminary data.</text>
</comment>
<dbReference type="AlphaFoldDB" id="A0A840FCC9"/>
<dbReference type="Proteomes" id="UP000529795">
    <property type="component" value="Unassembled WGS sequence"/>
</dbReference>